<dbReference type="InterPro" id="IPR025558">
    <property type="entry name" value="DUF4283"/>
</dbReference>
<protein>
    <recommendedName>
        <fullName evidence="1">DUF4283 domain-containing protein</fullName>
    </recommendedName>
</protein>
<sequence>MWQRPSFSNAKCLEKIMEEFYLLLHGGFAFKFPCEEDKERILEQGVFCVGGSPMFVRKWERSVHSGIFGLKAIPLWVSLPGLPLHLWGNEALSSICSVLGKPLYADATTIARSHLTFA</sequence>
<dbReference type="Pfam" id="PF14111">
    <property type="entry name" value="DUF4283"/>
    <property type="match status" value="1"/>
</dbReference>
<dbReference type="OrthoDB" id="1939300at2759"/>
<gene>
    <name evidence="2" type="ORF">NE237_022759</name>
</gene>
<keyword evidence="3" id="KW-1185">Reference proteome</keyword>
<dbReference type="PANTHER" id="PTHR31286:SF180">
    <property type="entry name" value="OS10G0362600 PROTEIN"/>
    <property type="match status" value="1"/>
</dbReference>
<organism evidence="2 3">
    <name type="scientific">Protea cynaroides</name>
    <dbReference type="NCBI Taxonomy" id="273540"/>
    <lineage>
        <taxon>Eukaryota</taxon>
        <taxon>Viridiplantae</taxon>
        <taxon>Streptophyta</taxon>
        <taxon>Embryophyta</taxon>
        <taxon>Tracheophyta</taxon>
        <taxon>Spermatophyta</taxon>
        <taxon>Magnoliopsida</taxon>
        <taxon>Proteales</taxon>
        <taxon>Proteaceae</taxon>
        <taxon>Protea</taxon>
    </lineage>
</organism>
<proteinExistence type="predicted"/>
<feature type="domain" description="DUF4283" evidence="1">
    <location>
        <begin position="22"/>
        <end position="62"/>
    </location>
</feature>
<dbReference type="AlphaFoldDB" id="A0A9Q0HBK1"/>
<dbReference type="PANTHER" id="PTHR31286">
    <property type="entry name" value="GLYCINE-RICH CELL WALL STRUCTURAL PROTEIN 1.8-LIKE"/>
    <property type="match status" value="1"/>
</dbReference>
<evidence type="ECO:0000313" key="3">
    <source>
        <dbReference type="Proteomes" id="UP001141806"/>
    </source>
</evidence>
<dbReference type="Proteomes" id="UP001141806">
    <property type="component" value="Unassembled WGS sequence"/>
</dbReference>
<name>A0A9Q0HBK1_9MAGN</name>
<dbReference type="InterPro" id="IPR040256">
    <property type="entry name" value="At4g02000-like"/>
</dbReference>
<evidence type="ECO:0000313" key="2">
    <source>
        <dbReference type="EMBL" id="KAJ4962820.1"/>
    </source>
</evidence>
<comment type="caution">
    <text evidence="2">The sequence shown here is derived from an EMBL/GenBank/DDBJ whole genome shotgun (WGS) entry which is preliminary data.</text>
</comment>
<dbReference type="EMBL" id="JAMYWD010000008">
    <property type="protein sequence ID" value="KAJ4962820.1"/>
    <property type="molecule type" value="Genomic_DNA"/>
</dbReference>
<reference evidence="2" key="1">
    <citation type="journal article" date="2023" name="Plant J.">
        <title>The genome of the king protea, Protea cynaroides.</title>
        <authorList>
            <person name="Chang J."/>
            <person name="Duong T.A."/>
            <person name="Schoeman C."/>
            <person name="Ma X."/>
            <person name="Roodt D."/>
            <person name="Barker N."/>
            <person name="Li Z."/>
            <person name="Van de Peer Y."/>
            <person name="Mizrachi E."/>
        </authorList>
    </citation>
    <scope>NUCLEOTIDE SEQUENCE</scope>
    <source>
        <tissue evidence="2">Young leaves</tissue>
    </source>
</reference>
<evidence type="ECO:0000259" key="1">
    <source>
        <dbReference type="Pfam" id="PF14111"/>
    </source>
</evidence>
<accession>A0A9Q0HBK1</accession>